<evidence type="ECO:0000313" key="2">
    <source>
        <dbReference type="Proteomes" id="UP001497516"/>
    </source>
</evidence>
<dbReference type="EMBL" id="OZ034817">
    <property type="protein sequence ID" value="CAL1380965.1"/>
    <property type="molecule type" value="Genomic_DNA"/>
</dbReference>
<sequence length="72" mass="8290">MYTARRAPFFLAFFSPPPPHINYSFFNIDRKPPPLRRESNAAFFSSLSTFTYSCSSSPLPSSRNFFGGRWTD</sequence>
<keyword evidence="2" id="KW-1185">Reference proteome</keyword>
<organism evidence="1 2">
    <name type="scientific">Linum trigynum</name>
    <dbReference type="NCBI Taxonomy" id="586398"/>
    <lineage>
        <taxon>Eukaryota</taxon>
        <taxon>Viridiplantae</taxon>
        <taxon>Streptophyta</taxon>
        <taxon>Embryophyta</taxon>
        <taxon>Tracheophyta</taxon>
        <taxon>Spermatophyta</taxon>
        <taxon>Magnoliopsida</taxon>
        <taxon>eudicotyledons</taxon>
        <taxon>Gunneridae</taxon>
        <taxon>Pentapetalae</taxon>
        <taxon>rosids</taxon>
        <taxon>fabids</taxon>
        <taxon>Malpighiales</taxon>
        <taxon>Linaceae</taxon>
        <taxon>Linum</taxon>
    </lineage>
</organism>
<proteinExistence type="predicted"/>
<protein>
    <submittedName>
        <fullName evidence="1">Uncharacterized protein</fullName>
    </submittedName>
</protein>
<name>A0AAV2E5Y8_9ROSI</name>
<gene>
    <name evidence="1" type="ORF">LTRI10_LOCUS22378</name>
</gene>
<accession>A0AAV2E5Y8</accession>
<dbReference type="Proteomes" id="UP001497516">
    <property type="component" value="Chromosome 4"/>
</dbReference>
<evidence type="ECO:0000313" key="1">
    <source>
        <dbReference type="EMBL" id="CAL1380965.1"/>
    </source>
</evidence>
<dbReference type="AlphaFoldDB" id="A0AAV2E5Y8"/>
<reference evidence="1 2" key="1">
    <citation type="submission" date="2024-04" db="EMBL/GenBank/DDBJ databases">
        <authorList>
            <person name="Fracassetti M."/>
        </authorList>
    </citation>
    <scope>NUCLEOTIDE SEQUENCE [LARGE SCALE GENOMIC DNA]</scope>
</reference>